<dbReference type="SUPFAM" id="SSF48317">
    <property type="entry name" value="Acid phosphatase/Vanadium-dependent haloperoxidase"/>
    <property type="match status" value="1"/>
</dbReference>
<evidence type="ECO:0000256" key="1">
    <source>
        <dbReference type="SAM" id="Phobius"/>
    </source>
</evidence>
<reference evidence="3 4" key="1">
    <citation type="submission" date="2019-01" db="EMBL/GenBank/DDBJ databases">
        <title>Novel species of Nocardioides.</title>
        <authorList>
            <person name="Liu Q."/>
            <person name="Xin Y.-H."/>
        </authorList>
    </citation>
    <scope>NUCLEOTIDE SEQUENCE [LARGE SCALE GENOMIC DNA]</scope>
    <source>
        <strain evidence="3 4">HLT3-15</strain>
    </source>
</reference>
<dbReference type="CDD" id="cd03392">
    <property type="entry name" value="PAP2_like_2"/>
    <property type="match status" value="1"/>
</dbReference>
<keyword evidence="1" id="KW-0812">Transmembrane</keyword>
<protein>
    <submittedName>
        <fullName evidence="3">Phosphatase PAP2 family protein</fullName>
    </submittedName>
</protein>
<dbReference type="AlphaFoldDB" id="A0A4Q2RS55"/>
<sequence>MQITREHRHDARTLAIAWVVLTLGVTAVGWLLTHPLESSVDPWDDSVSRWIAERRTPTGELLAAWGSRVADTIVGVILAAVAALVLWRTQGTRRPLVYFTVLVAGTLALYLVVTLLISRDRPPIKILDPGLVPEHSFPSGHVATSVVVYCALAIYLFRTVPSSRRWAWILFLAPVVVAPSRLYEGAHHVTDVLTSLVFAPLWVAVVAHVLLPRDPVVEVRAERASKPST</sequence>
<name>A0A4Q2RS55_9ACTN</name>
<feature type="transmembrane region" description="Helical" evidence="1">
    <location>
        <begin position="96"/>
        <end position="117"/>
    </location>
</feature>
<evidence type="ECO:0000313" key="4">
    <source>
        <dbReference type="Proteomes" id="UP000291838"/>
    </source>
</evidence>
<gene>
    <name evidence="3" type="ORF">EUA06_12215</name>
</gene>
<evidence type="ECO:0000259" key="2">
    <source>
        <dbReference type="SMART" id="SM00014"/>
    </source>
</evidence>
<keyword evidence="1" id="KW-0472">Membrane</keyword>
<dbReference type="RefSeq" id="WP_129475967.1">
    <property type="nucleotide sequence ID" value="NZ_SDWS01000005.1"/>
</dbReference>
<dbReference type="Proteomes" id="UP000291838">
    <property type="component" value="Unassembled WGS sequence"/>
</dbReference>
<dbReference type="PANTHER" id="PTHR14969:SF13">
    <property type="entry name" value="AT30094P"/>
    <property type="match status" value="1"/>
</dbReference>
<feature type="transmembrane region" description="Helical" evidence="1">
    <location>
        <begin position="166"/>
        <end position="183"/>
    </location>
</feature>
<dbReference type="Pfam" id="PF01569">
    <property type="entry name" value="PAP2"/>
    <property type="match status" value="1"/>
</dbReference>
<evidence type="ECO:0000313" key="3">
    <source>
        <dbReference type="EMBL" id="RYB90153.1"/>
    </source>
</evidence>
<feature type="transmembrane region" description="Helical" evidence="1">
    <location>
        <begin position="137"/>
        <end position="157"/>
    </location>
</feature>
<feature type="domain" description="Phosphatidic acid phosphatase type 2/haloperoxidase" evidence="2">
    <location>
        <begin position="97"/>
        <end position="207"/>
    </location>
</feature>
<proteinExistence type="predicted"/>
<dbReference type="EMBL" id="SDWS01000005">
    <property type="protein sequence ID" value="RYB90153.1"/>
    <property type="molecule type" value="Genomic_DNA"/>
</dbReference>
<dbReference type="Gene3D" id="1.20.144.10">
    <property type="entry name" value="Phosphatidic acid phosphatase type 2/haloperoxidase"/>
    <property type="match status" value="1"/>
</dbReference>
<dbReference type="InterPro" id="IPR000326">
    <property type="entry name" value="PAP2/HPO"/>
</dbReference>
<organism evidence="3 4">
    <name type="scientific">Nocardioides glacieisoli</name>
    <dbReference type="NCBI Taxonomy" id="1168730"/>
    <lineage>
        <taxon>Bacteria</taxon>
        <taxon>Bacillati</taxon>
        <taxon>Actinomycetota</taxon>
        <taxon>Actinomycetes</taxon>
        <taxon>Propionibacteriales</taxon>
        <taxon>Nocardioidaceae</taxon>
        <taxon>Nocardioides</taxon>
    </lineage>
</organism>
<dbReference type="OrthoDB" id="5289372at2"/>
<dbReference type="SMART" id="SM00014">
    <property type="entry name" value="acidPPc"/>
    <property type="match status" value="1"/>
</dbReference>
<dbReference type="PANTHER" id="PTHR14969">
    <property type="entry name" value="SPHINGOSINE-1-PHOSPHATE PHOSPHOHYDROLASE"/>
    <property type="match status" value="1"/>
</dbReference>
<comment type="caution">
    <text evidence="3">The sequence shown here is derived from an EMBL/GenBank/DDBJ whole genome shotgun (WGS) entry which is preliminary data.</text>
</comment>
<feature type="transmembrane region" description="Helical" evidence="1">
    <location>
        <begin position="69"/>
        <end position="87"/>
    </location>
</feature>
<accession>A0A4Q2RS55</accession>
<keyword evidence="4" id="KW-1185">Reference proteome</keyword>
<feature type="transmembrane region" description="Helical" evidence="1">
    <location>
        <begin position="12"/>
        <end position="32"/>
    </location>
</feature>
<keyword evidence="1" id="KW-1133">Transmembrane helix</keyword>
<dbReference type="InterPro" id="IPR036938">
    <property type="entry name" value="PAP2/HPO_sf"/>
</dbReference>
<feature type="transmembrane region" description="Helical" evidence="1">
    <location>
        <begin position="189"/>
        <end position="211"/>
    </location>
</feature>